<keyword evidence="4" id="KW-1185">Reference proteome</keyword>
<accession>A0A8X6XZT5</accession>
<sequence length="513" mass="57800">HMSNRKEAVFATQAVISIGAIWVAALPMLGTQAVLDRFQQLKPKVLLSEDGYHLEGRDVDMLPKLDEIIKGLSSLEKVIIVKSKPKCNSNDILCLRNSCFLDDFLKMGVENNGSTPLMKFEQVSVSHPIMIIYTSGSTGLPKGIMHGSSILMSLANCMLLNFDTDRDSRWLTVMPPGTAMWPVHLTVLFLGQTLVLYEGSPFLLSPTSCWDLLEKQKVSHILMFPDVFDEMERKNYVPKKEQDLSSLRLLATVGTTTKLKTYDFLLKVLKDTAVCSAYGCTEVMQWSILKEMTLPTYKGEINAAALGVSIQVLDIDGKPVIGEVGEITVTKPIPNLPIGLWNDKNGYLYREKYFSIFPDIFTIGDCGMINPLTNNWIICCRSDEALNPKGCRFGPSEIYNVVEKLPEVLDCLCVSQYGKDMDERAVLFLKIRDGYSFNEDLAFKIRKVIERNCSFKHVPEIILEVKDIPYNMSGKKTEVLVKKIINNLSHSIVTVRNPKSLQYYYSIPELDEF</sequence>
<dbReference type="Gene3D" id="3.40.50.12780">
    <property type="entry name" value="N-terminal domain of ligase-like"/>
    <property type="match status" value="1"/>
</dbReference>
<dbReference type="GO" id="GO:0030729">
    <property type="term" value="F:acetoacetate-CoA ligase activity"/>
    <property type="evidence" value="ECO:0007669"/>
    <property type="project" value="TreeGrafter"/>
</dbReference>
<dbReference type="InterPro" id="IPR000873">
    <property type="entry name" value="AMP-dep_synth/lig_dom"/>
</dbReference>
<protein>
    <submittedName>
        <fullName evidence="3">Acetoacetyl-CoA synthetase</fullName>
    </submittedName>
</protein>
<organism evidence="3 4">
    <name type="scientific">Trichonephila inaurata madagascariensis</name>
    <dbReference type="NCBI Taxonomy" id="2747483"/>
    <lineage>
        <taxon>Eukaryota</taxon>
        <taxon>Metazoa</taxon>
        <taxon>Ecdysozoa</taxon>
        <taxon>Arthropoda</taxon>
        <taxon>Chelicerata</taxon>
        <taxon>Arachnida</taxon>
        <taxon>Araneae</taxon>
        <taxon>Araneomorphae</taxon>
        <taxon>Entelegynae</taxon>
        <taxon>Araneoidea</taxon>
        <taxon>Nephilidae</taxon>
        <taxon>Trichonephila</taxon>
        <taxon>Trichonephila inaurata</taxon>
    </lineage>
</organism>
<dbReference type="PROSITE" id="PS00455">
    <property type="entry name" value="AMP_BINDING"/>
    <property type="match status" value="1"/>
</dbReference>
<keyword evidence="1" id="KW-0812">Transmembrane</keyword>
<dbReference type="Proteomes" id="UP000886998">
    <property type="component" value="Unassembled WGS sequence"/>
</dbReference>
<evidence type="ECO:0000313" key="3">
    <source>
        <dbReference type="EMBL" id="GFY62041.1"/>
    </source>
</evidence>
<gene>
    <name evidence="3" type="primary">AACS</name>
    <name evidence="3" type="ORF">TNIN_337861</name>
</gene>
<dbReference type="InterPro" id="IPR042099">
    <property type="entry name" value="ANL_N_sf"/>
</dbReference>
<feature type="domain" description="AMP-dependent synthetase/ligase" evidence="2">
    <location>
        <begin position="2"/>
        <end position="332"/>
    </location>
</feature>
<proteinExistence type="predicted"/>
<dbReference type="InterPro" id="IPR020845">
    <property type="entry name" value="AMP-binding_CS"/>
</dbReference>
<dbReference type="PANTHER" id="PTHR42921">
    <property type="entry name" value="ACETOACETYL-COA SYNTHETASE"/>
    <property type="match status" value="1"/>
</dbReference>
<keyword evidence="1" id="KW-1133">Transmembrane helix</keyword>
<dbReference type="InterPro" id="IPR045851">
    <property type="entry name" value="AMP-bd_C_sf"/>
</dbReference>
<dbReference type="SUPFAM" id="SSF56801">
    <property type="entry name" value="Acetyl-CoA synthetase-like"/>
    <property type="match status" value="1"/>
</dbReference>
<evidence type="ECO:0000259" key="2">
    <source>
        <dbReference type="Pfam" id="PF00501"/>
    </source>
</evidence>
<dbReference type="PANTHER" id="PTHR42921:SF1">
    <property type="entry name" value="ACETOACETYL-COA SYNTHETASE"/>
    <property type="match status" value="1"/>
</dbReference>
<dbReference type="Pfam" id="PF00501">
    <property type="entry name" value="AMP-binding"/>
    <property type="match status" value="1"/>
</dbReference>
<reference evidence="3" key="1">
    <citation type="submission" date="2020-08" db="EMBL/GenBank/DDBJ databases">
        <title>Multicomponent nature underlies the extraordinary mechanical properties of spider dragline silk.</title>
        <authorList>
            <person name="Kono N."/>
            <person name="Nakamura H."/>
            <person name="Mori M."/>
            <person name="Yoshida Y."/>
            <person name="Ohtoshi R."/>
            <person name="Malay A.D."/>
            <person name="Moran D.A.P."/>
            <person name="Tomita M."/>
            <person name="Numata K."/>
            <person name="Arakawa K."/>
        </authorList>
    </citation>
    <scope>NUCLEOTIDE SEQUENCE</scope>
</reference>
<comment type="caution">
    <text evidence="3">The sequence shown here is derived from an EMBL/GenBank/DDBJ whole genome shotgun (WGS) entry which is preliminary data.</text>
</comment>
<keyword evidence="1" id="KW-0472">Membrane</keyword>
<dbReference type="OrthoDB" id="6434877at2759"/>
<evidence type="ECO:0000256" key="1">
    <source>
        <dbReference type="SAM" id="Phobius"/>
    </source>
</evidence>
<feature type="transmembrane region" description="Helical" evidence="1">
    <location>
        <begin position="9"/>
        <end position="30"/>
    </location>
</feature>
<feature type="non-terminal residue" evidence="3">
    <location>
        <position position="1"/>
    </location>
</feature>
<dbReference type="Gene3D" id="3.30.300.30">
    <property type="match status" value="1"/>
</dbReference>
<dbReference type="AlphaFoldDB" id="A0A8X6XZT5"/>
<name>A0A8X6XZT5_9ARAC</name>
<dbReference type="EMBL" id="BMAV01014023">
    <property type="protein sequence ID" value="GFY62041.1"/>
    <property type="molecule type" value="Genomic_DNA"/>
</dbReference>
<evidence type="ECO:0000313" key="4">
    <source>
        <dbReference type="Proteomes" id="UP000886998"/>
    </source>
</evidence>